<name>A0AAD6NBG4_PENCN</name>
<reference evidence="1" key="2">
    <citation type="submission" date="2023-01" db="EMBL/GenBank/DDBJ databases">
        <authorList>
            <person name="Petersen C."/>
        </authorList>
    </citation>
    <scope>NUCLEOTIDE SEQUENCE</scope>
    <source>
        <strain evidence="1">IBT 15450</strain>
    </source>
</reference>
<dbReference type="EMBL" id="JAQJZL010000003">
    <property type="protein sequence ID" value="KAJ6048032.1"/>
    <property type="molecule type" value="Genomic_DNA"/>
</dbReference>
<protein>
    <submittedName>
        <fullName evidence="1">Uncharacterized protein</fullName>
    </submittedName>
</protein>
<dbReference type="Proteomes" id="UP001219568">
    <property type="component" value="Unassembled WGS sequence"/>
</dbReference>
<gene>
    <name evidence="1" type="ORF">N7460_004179</name>
</gene>
<evidence type="ECO:0000313" key="2">
    <source>
        <dbReference type="Proteomes" id="UP001219568"/>
    </source>
</evidence>
<dbReference type="AlphaFoldDB" id="A0AAD6NBG4"/>
<keyword evidence="2" id="KW-1185">Reference proteome</keyword>
<proteinExistence type="predicted"/>
<accession>A0AAD6NBG4</accession>
<sequence>MTKAVYERWLKDAEKWTPADDWDPTEYYQWCERLAQARNNLKGTMKSIDEDLLQEVASVCEKHRGTDAKHRDVSDISKVIVRYSIAYNFFVRRTFEDIEEKQAVARTQKHMALLGIGMNDIDLAQMLQKAADKVPFKDATKGALVEFSKQYSAAADVAMRWRTEINTYEKITTALIRKLVEANVKVADVPGIVAKLQVEEEKLMKGENAEKMCKFFTSDEEVRLFVSLRADPAIPNSETFLARDAHILNSVVKSKELDSLLNKALALEEASLTWAKTIGPAVTAIRRLGRRSAGKDASALAQYAKDHIKPSH</sequence>
<evidence type="ECO:0000313" key="1">
    <source>
        <dbReference type="EMBL" id="KAJ6048032.1"/>
    </source>
</evidence>
<comment type="caution">
    <text evidence="1">The sequence shown here is derived from an EMBL/GenBank/DDBJ whole genome shotgun (WGS) entry which is preliminary data.</text>
</comment>
<organism evidence="1 2">
    <name type="scientific">Penicillium canescens</name>
    <dbReference type="NCBI Taxonomy" id="5083"/>
    <lineage>
        <taxon>Eukaryota</taxon>
        <taxon>Fungi</taxon>
        <taxon>Dikarya</taxon>
        <taxon>Ascomycota</taxon>
        <taxon>Pezizomycotina</taxon>
        <taxon>Eurotiomycetes</taxon>
        <taxon>Eurotiomycetidae</taxon>
        <taxon>Eurotiales</taxon>
        <taxon>Aspergillaceae</taxon>
        <taxon>Penicillium</taxon>
    </lineage>
</organism>
<reference evidence="1" key="1">
    <citation type="journal article" date="2023" name="IMA Fungus">
        <title>Comparative genomic study of the Penicillium genus elucidates a diverse pangenome and 15 lateral gene transfer events.</title>
        <authorList>
            <person name="Petersen C."/>
            <person name="Sorensen T."/>
            <person name="Nielsen M.R."/>
            <person name="Sondergaard T.E."/>
            <person name="Sorensen J.L."/>
            <person name="Fitzpatrick D.A."/>
            <person name="Frisvad J.C."/>
            <person name="Nielsen K.L."/>
        </authorList>
    </citation>
    <scope>NUCLEOTIDE SEQUENCE</scope>
    <source>
        <strain evidence="1">IBT 15450</strain>
    </source>
</reference>